<protein>
    <submittedName>
        <fullName evidence="1">Uncharacterized protein</fullName>
    </submittedName>
</protein>
<comment type="caution">
    <text evidence="1">The sequence shown here is derived from an EMBL/GenBank/DDBJ whole genome shotgun (WGS) entry which is preliminary data.</text>
</comment>
<accession>A0A1F5SHE3</accession>
<dbReference type="PROSITE" id="PS51257">
    <property type="entry name" value="PROKAR_LIPOPROTEIN"/>
    <property type="match status" value="1"/>
</dbReference>
<organism evidence="1 2">
    <name type="scientific">Candidatus Falkowbacteria bacterium RIFOXYA2_FULL_47_19</name>
    <dbReference type="NCBI Taxonomy" id="1797994"/>
    <lineage>
        <taxon>Bacteria</taxon>
        <taxon>Candidatus Falkowiibacteriota</taxon>
    </lineage>
</organism>
<reference evidence="1 2" key="1">
    <citation type="journal article" date="2016" name="Nat. Commun.">
        <title>Thousands of microbial genomes shed light on interconnected biogeochemical processes in an aquifer system.</title>
        <authorList>
            <person name="Anantharaman K."/>
            <person name="Brown C.T."/>
            <person name="Hug L.A."/>
            <person name="Sharon I."/>
            <person name="Castelle C.J."/>
            <person name="Probst A.J."/>
            <person name="Thomas B.C."/>
            <person name="Singh A."/>
            <person name="Wilkins M.J."/>
            <person name="Karaoz U."/>
            <person name="Brodie E.L."/>
            <person name="Williams K.H."/>
            <person name="Hubbard S.S."/>
            <person name="Banfield J.F."/>
        </authorList>
    </citation>
    <scope>NUCLEOTIDE SEQUENCE [LARGE SCALE GENOMIC DNA]</scope>
</reference>
<dbReference type="EMBL" id="MFGB01000017">
    <property type="protein sequence ID" value="OGF26115.1"/>
    <property type="molecule type" value="Genomic_DNA"/>
</dbReference>
<proteinExistence type="predicted"/>
<dbReference type="Proteomes" id="UP000178367">
    <property type="component" value="Unassembled WGS sequence"/>
</dbReference>
<evidence type="ECO:0000313" key="1">
    <source>
        <dbReference type="EMBL" id="OGF26115.1"/>
    </source>
</evidence>
<name>A0A1F5SHE3_9BACT</name>
<dbReference type="AlphaFoldDB" id="A0A1F5SHE3"/>
<evidence type="ECO:0000313" key="2">
    <source>
        <dbReference type="Proteomes" id="UP000178367"/>
    </source>
</evidence>
<sequence>MKSNRIATVLFLMGLIIAIGLGCAGPGGHNKWLHNSDFNSLRDAADLGLKSLDDIKARVNTVIKEKASPVRLKELFGVNNLERWSETDTQKYFFHNDSITIGQVPKGIQDCIRDNKSYYAYVLPVTAYTEKEIGNFLKNKLNFEVIKIKDGYTYWAIFVYDENDRFAYHEWKEVPIYSKKTDRDRLGPLGNMNSLIEKPKIGF</sequence>
<gene>
    <name evidence="1" type="ORF">A2227_02760</name>
</gene>